<dbReference type="EMBL" id="ML179280">
    <property type="protein sequence ID" value="THU92422.1"/>
    <property type="molecule type" value="Genomic_DNA"/>
</dbReference>
<keyword evidence="3" id="KW-1185">Reference proteome</keyword>
<feature type="region of interest" description="Disordered" evidence="1">
    <location>
        <begin position="1"/>
        <end position="44"/>
    </location>
</feature>
<dbReference type="AlphaFoldDB" id="A0A4S8LSE3"/>
<organism evidence="2 3">
    <name type="scientific">Dendrothele bispora (strain CBS 962.96)</name>
    <dbReference type="NCBI Taxonomy" id="1314807"/>
    <lineage>
        <taxon>Eukaryota</taxon>
        <taxon>Fungi</taxon>
        <taxon>Dikarya</taxon>
        <taxon>Basidiomycota</taxon>
        <taxon>Agaricomycotina</taxon>
        <taxon>Agaricomycetes</taxon>
        <taxon>Agaricomycetidae</taxon>
        <taxon>Agaricales</taxon>
        <taxon>Agaricales incertae sedis</taxon>
        <taxon>Dendrothele</taxon>
    </lineage>
</organism>
<reference evidence="2 3" key="1">
    <citation type="journal article" date="2019" name="Nat. Ecol. Evol.">
        <title>Megaphylogeny resolves global patterns of mushroom evolution.</title>
        <authorList>
            <person name="Varga T."/>
            <person name="Krizsan K."/>
            <person name="Foldi C."/>
            <person name="Dima B."/>
            <person name="Sanchez-Garcia M."/>
            <person name="Sanchez-Ramirez S."/>
            <person name="Szollosi G.J."/>
            <person name="Szarkandi J.G."/>
            <person name="Papp V."/>
            <person name="Albert L."/>
            <person name="Andreopoulos W."/>
            <person name="Angelini C."/>
            <person name="Antonin V."/>
            <person name="Barry K.W."/>
            <person name="Bougher N.L."/>
            <person name="Buchanan P."/>
            <person name="Buyck B."/>
            <person name="Bense V."/>
            <person name="Catcheside P."/>
            <person name="Chovatia M."/>
            <person name="Cooper J."/>
            <person name="Damon W."/>
            <person name="Desjardin D."/>
            <person name="Finy P."/>
            <person name="Geml J."/>
            <person name="Haridas S."/>
            <person name="Hughes K."/>
            <person name="Justo A."/>
            <person name="Karasinski D."/>
            <person name="Kautmanova I."/>
            <person name="Kiss B."/>
            <person name="Kocsube S."/>
            <person name="Kotiranta H."/>
            <person name="LaButti K.M."/>
            <person name="Lechner B.E."/>
            <person name="Liimatainen K."/>
            <person name="Lipzen A."/>
            <person name="Lukacs Z."/>
            <person name="Mihaltcheva S."/>
            <person name="Morgado L.N."/>
            <person name="Niskanen T."/>
            <person name="Noordeloos M.E."/>
            <person name="Ohm R.A."/>
            <person name="Ortiz-Santana B."/>
            <person name="Ovrebo C."/>
            <person name="Racz N."/>
            <person name="Riley R."/>
            <person name="Savchenko A."/>
            <person name="Shiryaev A."/>
            <person name="Soop K."/>
            <person name="Spirin V."/>
            <person name="Szebenyi C."/>
            <person name="Tomsovsky M."/>
            <person name="Tulloss R.E."/>
            <person name="Uehling J."/>
            <person name="Grigoriev I.V."/>
            <person name="Vagvolgyi C."/>
            <person name="Papp T."/>
            <person name="Martin F.M."/>
            <person name="Miettinen O."/>
            <person name="Hibbett D.S."/>
            <person name="Nagy L.G."/>
        </authorList>
    </citation>
    <scope>NUCLEOTIDE SEQUENCE [LARGE SCALE GENOMIC DNA]</scope>
    <source>
        <strain evidence="2 3">CBS 962.96</strain>
    </source>
</reference>
<sequence length="196" mass="22778">MPHEPIARNRAHTLTPYSRPCKASPLKSDNSAEDQSSLVTPKQLKERSQTLLAARYKPRPFLKGHPVSGRPYPISDIEAKMIYWSTEGRGYPELFTPREPEFLARYLILNEMYPAVNAHRRCKRTGHHHLISISSSGTLDIKCPDCNVTTLCNPILPEYQNTFDEHFAKWEKQWEDDRIRRESLEELFNMVDQDLI</sequence>
<proteinExistence type="predicted"/>
<evidence type="ECO:0000313" key="3">
    <source>
        <dbReference type="Proteomes" id="UP000297245"/>
    </source>
</evidence>
<protein>
    <submittedName>
        <fullName evidence="2">Uncharacterized protein</fullName>
    </submittedName>
</protein>
<feature type="compositionally biased region" description="Polar residues" evidence="1">
    <location>
        <begin position="27"/>
        <end position="40"/>
    </location>
</feature>
<accession>A0A4S8LSE3</accession>
<evidence type="ECO:0000256" key="1">
    <source>
        <dbReference type="SAM" id="MobiDB-lite"/>
    </source>
</evidence>
<name>A0A4S8LSE3_DENBC</name>
<gene>
    <name evidence="2" type="ORF">K435DRAFT_800527</name>
</gene>
<evidence type="ECO:0000313" key="2">
    <source>
        <dbReference type="EMBL" id="THU92422.1"/>
    </source>
</evidence>
<dbReference type="Proteomes" id="UP000297245">
    <property type="component" value="Unassembled WGS sequence"/>
</dbReference>